<dbReference type="KEGG" id="sinb:SIDU_08300"/>
<dbReference type="EMBL" id="CP013070">
    <property type="protein sequence ID" value="APL94500.1"/>
    <property type="molecule type" value="Genomic_DNA"/>
</dbReference>
<evidence type="ECO:0000313" key="3">
    <source>
        <dbReference type="EMBL" id="APL94500.1"/>
    </source>
</evidence>
<protein>
    <submittedName>
        <fullName evidence="3">4-oxalocrotonate tautomerase</fullName>
    </submittedName>
</protein>
<reference evidence="3 4" key="1">
    <citation type="journal article" date="2012" name="J. Bacteriol.">
        <title>Genome sequence of Sphingobium indicum B90A, a hexachlorocyclohexane-degrading bacterium.</title>
        <authorList>
            <person name="Anand S."/>
            <person name="Sangwan N."/>
            <person name="Lata P."/>
            <person name="Kaur J."/>
            <person name="Dua A."/>
            <person name="Singh A.K."/>
            <person name="Verma M."/>
            <person name="Kaur J."/>
            <person name="Khurana J.P."/>
            <person name="Khurana P."/>
            <person name="Mathur S."/>
            <person name="Lal R."/>
        </authorList>
    </citation>
    <scope>NUCLEOTIDE SEQUENCE [LARGE SCALE GENOMIC DNA]</scope>
    <source>
        <strain evidence="4">DSM 16412 / CCM 7286 / MTCC 6364 / B90A</strain>
    </source>
</reference>
<dbReference type="SUPFAM" id="SSF55331">
    <property type="entry name" value="Tautomerase/MIF"/>
    <property type="match status" value="1"/>
</dbReference>
<keyword evidence="1" id="KW-0413">Isomerase</keyword>
<dbReference type="Pfam" id="PF01361">
    <property type="entry name" value="Tautomerase"/>
    <property type="match status" value="1"/>
</dbReference>
<evidence type="ECO:0000259" key="2">
    <source>
        <dbReference type="Pfam" id="PF01361"/>
    </source>
</evidence>
<dbReference type="AlphaFoldDB" id="A0A1L5BNJ3"/>
<evidence type="ECO:0000256" key="1">
    <source>
        <dbReference type="ARBA" id="ARBA00023235"/>
    </source>
</evidence>
<organism evidence="3 4">
    <name type="scientific">Sphingobium indicum (strain DSM 16412 / CCM 7286 / MTCC 6364 / B90A)</name>
    <dbReference type="NCBI Taxonomy" id="861109"/>
    <lineage>
        <taxon>Bacteria</taxon>
        <taxon>Pseudomonadati</taxon>
        <taxon>Pseudomonadota</taxon>
        <taxon>Alphaproteobacteria</taxon>
        <taxon>Sphingomonadales</taxon>
        <taxon>Sphingomonadaceae</taxon>
        <taxon>Sphingobium</taxon>
    </lineage>
</organism>
<dbReference type="InterPro" id="IPR014347">
    <property type="entry name" value="Tautomerase/MIF_sf"/>
</dbReference>
<dbReference type="RefSeq" id="WP_007684782.1">
    <property type="nucleotide sequence ID" value="NZ_CP013070.1"/>
</dbReference>
<dbReference type="InterPro" id="IPR004370">
    <property type="entry name" value="4-OT-like_dom"/>
</dbReference>
<gene>
    <name evidence="3" type="ORF">SIDU_08300</name>
</gene>
<proteinExistence type="predicted"/>
<name>A0A1L5BNJ3_SPHIB</name>
<sequence length="141" mass="14894">MPIVQFHLVADQYPDEAVAALLEAASLFYVQALYPTVSPPPLERVRAFATNVPAHRWATGGRLVSDGGTAAPWFTCIALEGRPAGQLQALAAGFTDLVERHLGCERSLIRGTVMQVAPALWSIGGVPASEARASEASLRAG</sequence>
<dbReference type="Gene3D" id="3.30.429.10">
    <property type="entry name" value="Macrophage Migration Inhibitory Factor"/>
    <property type="match status" value="2"/>
</dbReference>
<dbReference type="Proteomes" id="UP000004550">
    <property type="component" value="Chromosome"/>
</dbReference>
<accession>A0A1L5BNJ3</accession>
<dbReference type="GO" id="GO:0016853">
    <property type="term" value="F:isomerase activity"/>
    <property type="evidence" value="ECO:0007669"/>
    <property type="project" value="UniProtKB-KW"/>
</dbReference>
<feature type="domain" description="4-oxalocrotonate tautomerase-like" evidence="2">
    <location>
        <begin position="79"/>
        <end position="127"/>
    </location>
</feature>
<evidence type="ECO:0000313" key="4">
    <source>
        <dbReference type="Proteomes" id="UP000004550"/>
    </source>
</evidence>